<feature type="non-terminal residue" evidence="3">
    <location>
        <position position="1"/>
    </location>
</feature>
<accession>V6T9X1</accession>
<evidence type="ECO:0000313" key="3">
    <source>
        <dbReference type="EMBL" id="ESU35646.1"/>
    </source>
</evidence>
<dbReference type="Proteomes" id="UP000018320">
    <property type="component" value="Unassembled WGS sequence"/>
</dbReference>
<dbReference type="SUPFAM" id="SSF48403">
    <property type="entry name" value="Ankyrin repeat"/>
    <property type="match status" value="2"/>
</dbReference>
<dbReference type="VEuPathDB" id="GiardiaDB:QR46_2721"/>
<feature type="region of interest" description="Disordered" evidence="2">
    <location>
        <begin position="281"/>
        <end position="301"/>
    </location>
</feature>
<dbReference type="VEuPathDB" id="GiardiaDB:DHA2_14254"/>
<feature type="region of interest" description="Disordered" evidence="2">
    <location>
        <begin position="207"/>
        <end position="232"/>
    </location>
</feature>
<evidence type="ECO:0000313" key="4">
    <source>
        <dbReference type="Proteomes" id="UP000018320"/>
    </source>
</evidence>
<dbReference type="PANTHER" id="PTHR24184">
    <property type="entry name" value="SI:CH211-189E2.2"/>
    <property type="match status" value="1"/>
</dbReference>
<reference evidence="3 4" key="2">
    <citation type="journal article" date="2013" name="Genome Biol. Evol.">
        <title>Genome sequencing of Giardia lamblia genotypes A2 and B isolates (DH and GS) and comparative analysis with the genomes of genotypes A1 and E (WB and Pig).</title>
        <authorList>
            <person name="Adam R.D."/>
            <person name="Dahlstrom E.W."/>
            <person name="Martens C.A."/>
            <person name="Bruno D.P."/>
            <person name="Barbian K.D."/>
            <person name="Ricklefs S.M."/>
            <person name="Hernandez M.M."/>
            <person name="Narla N.P."/>
            <person name="Patel R.B."/>
            <person name="Porcella S.F."/>
            <person name="Nash T.E."/>
        </authorList>
    </citation>
    <scope>NUCLEOTIDE SEQUENCE [LARGE SCALE GENOMIC DNA]</scope>
    <source>
        <strain evidence="3 4">DH</strain>
    </source>
</reference>
<gene>
    <name evidence="3" type="ORF">DHA2_14254</name>
</gene>
<dbReference type="PROSITE" id="PS50088">
    <property type="entry name" value="ANK_REPEAT"/>
    <property type="match status" value="1"/>
</dbReference>
<feature type="compositionally biased region" description="Polar residues" evidence="2">
    <location>
        <begin position="207"/>
        <end position="224"/>
    </location>
</feature>
<comment type="caution">
    <text evidence="3">The sequence shown here is derived from an EMBL/GenBank/DDBJ whole genome shotgun (WGS) entry which is preliminary data.</text>
</comment>
<feature type="repeat" description="ANK" evidence="1">
    <location>
        <begin position="659"/>
        <end position="691"/>
    </location>
</feature>
<name>V6T9X1_GIAIN</name>
<dbReference type="Gene3D" id="1.25.40.20">
    <property type="entry name" value="Ankyrin repeat-containing domain"/>
    <property type="match status" value="3"/>
</dbReference>
<dbReference type="Pfam" id="PF12796">
    <property type="entry name" value="Ank_2"/>
    <property type="match status" value="3"/>
</dbReference>
<dbReference type="AlphaFoldDB" id="V6T9X1"/>
<organism evidence="3 4">
    <name type="scientific">Giardia intestinalis</name>
    <name type="common">Giardia lamblia</name>
    <dbReference type="NCBI Taxonomy" id="5741"/>
    <lineage>
        <taxon>Eukaryota</taxon>
        <taxon>Metamonada</taxon>
        <taxon>Diplomonadida</taxon>
        <taxon>Hexamitidae</taxon>
        <taxon>Giardiinae</taxon>
        <taxon>Giardia</taxon>
    </lineage>
</organism>
<dbReference type="SMART" id="SM00248">
    <property type="entry name" value="ANK"/>
    <property type="match status" value="8"/>
</dbReference>
<evidence type="ECO:0000256" key="1">
    <source>
        <dbReference type="PROSITE-ProRule" id="PRU00023"/>
    </source>
</evidence>
<dbReference type="VEuPathDB" id="GiardiaDB:GL50803_0014254"/>
<sequence length="810" mass="88032">VLRILKMSTELAQWFAAARTGDEQYILTSMGTFAGSKNEKGETALMIATYNNHARIVSRLCPYEVKQSDNSGKAAIHIAVEQNNYDTCTALGPHERGILIENGMNPYHLAARLGKACAMDALSIFFGMERDFDGLSVLEHAIIGESEECLGHALNNRKVTPKDIANAKAYAEQHGLSSKMIGIIDEKLREYGDSSTSSMVGVHLSQRYTPSARSQSQSDHTSINFPDEGSLHTDDHVQEMRQITGSFRCVPVNSRSEDCARIDELLAAKDELLREHMAERLSPTTRSRSVSPPVSPHLSRVPNFSVADTDSAPNAAVTAAVLPTSPLGINSFRSPPPSQDIDAGDTIDDIIDALGHVSRQTKLNEDMGVPMPRREPPQIARTPLEPLEKLTGSFTATAFADESVKKTPEIPKLLPDNYEYKDYPNNSGTIDMNKKYKDSPRDAINKGLEKLTASQRIVDKGLTSTTAILASEYDPRTSQYKVAIDRANEIIRSSTDPVGPYAHRAQSQSKNKAVRKAVAVLEDDALPTVEEIQRATKTNVTASAIVPPLATTIPDDEGRRLTSSFIGGQPLMGNAPDLVSSLRFRNSTLQDPVARTQCTLPVVEETISVEDLIASHKQNHPQDKSTPGRFTSLMRAAIENDIAAAKMLVISFARVQDPEGKTALMYAAERGHEEIANLLLPFEGGMQLKNGGTALMHALGNGHLNVAAMLMSCDGGLAMNDGWTALMSAATINADNIVVGLLEKEAGMVCNCSHKEGEGYCACMIAAKKNNLESLRLLAPREGQITNFRGQNALSFAKTSEARELLSLFH</sequence>
<reference evidence="4" key="1">
    <citation type="submission" date="2012-02" db="EMBL/GenBank/DDBJ databases">
        <title>Genome sequencing of Giardia lamblia Genotypes A2 and B isolates (DH and GS) and comparative analysis with the genomes of Genotypes A1 and E (WB and Pig).</title>
        <authorList>
            <person name="Adam R."/>
            <person name="Dahlstrom E."/>
            <person name="Martens C."/>
            <person name="Bruno D."/>
            <person name="Barbian K."/>
            <person name="Porcella S.F."/>
            <person name="Nash T."/>
        </authorList>
    </citation>
    <scope>NUCLEOTIDE SEQUENCE</scope>
    <source>
        <strain evidence="4">DH</strain>
    </source>
</reference>
<dbReference type="PROSITE" id="PS50297">
    <property type="entry name" value="ANK_REP_REGION"/>
    <property type="match status" value="1"/>
</dbReference>
<protein>
    <submittedName>
        <fullName evidence="3">Ankyrin repeat protein</fullName>
    </submittedName>
</protein>
<dbReference type="PANTHER" id="PTHR24184:SF11">
    <property type="entry name" value="ANKYRIN REPEAT AND SOCS BOX CONTAINING 3"/>
    <property type="match status" value="1"/>
</dbReference>
<keyword evidence="1" id="KW-0040">ANK repeat</keyword>
<dbReference type="InterPro" id="IPR002110">
    <property type="entry name" value="Ankyrin_rpt"/>
</dbReference>
<proteinExistence type="predicted"/>
<dbReference type="InterPro" id="IPR036770">
    <property type="entry name" value="Ankyrin_rpt-contain_sf"/>
</dbReference>
<dbReference type="VEuPathDB" id="GiardiaDB:GL50581_1840"/>
<dbReference type="EMBL" id="AHGT01000073">
    <property type="protein sequence ID" value="ESU35646.1"/>
    <property type="molecule type" value="Genomic_DNA"/>
</dbReference>
<evidence type="ECO:0000256" key="2">
    <source>
        <dbReference type="SAM" id="MobiDB-lite"/>
    </source>
</evidence>